<dbReference type="AlphaFoldDB" id="A0A5A5TY68"/>
<evidence type="ECO:0000256" key="4">
    <source>
        <dbReference type="ARBA" id="ARBA00022597"/>
    </source>
</evidence>
<evidence type="ECO:0000313" key="12">
    <source>
        <dbReference type="Proteomes" id="UP000323274"/>
    </source>
</evidence>
<dbReference type="Proteomes" id="UP000323274">
    <property type="component" value="Unassembled WGS sequence"/>
</dbReference>
<dbReference type="GO" id="GO:0009401">
    <property type="term" value="P:phosphoenolpyruvate-dependent sugar phosphotransferase system"/>
    <property type="evidence" value="ECO:0007669"/>
    <property type="project" value="InterPro"/>
</dbReference>
<evidence type="ECO:0000256" key="8">
    <source>
        <dbReference type="PIRNR" id="PIRNR006351"/>
    </source>
</evidence>
<evidence type="ECO:0000256" key="1">
    <source>
        <dbReference type="ARBA" id="ARBA00004651"/>
    </source>
</evidence>
<feature type="transmembrane region" description="Helical" evidence="9">
    <location>
        <begin position="401"/>
        <end position="421"/>
    </location>
</feature>
<dbReference type="NCBIfam" id="TIGR00410">
    <property type="entry name" value="lacE"/>
    <property type="match status" value="1"/>
</dbReference>
<dbReference type="GO" id="GO:0008982">
    <property type="term" value="F:protein-N(PI)-phosphohistidine-sugar phosphotransferase activity"/>
    <property type="evidence" value="ECO:0007669"/>
    <property type="project" value="UniProtKB-UniRule"/>
</dbReference>
<reference evidence="11 12" key="1">
    <citation type="submission" date="2019-04" db="EMBL/GenBank/DDBJ databases">
        <title>A pseudo-fructophilic Leuconostoc citreum strain F192-5 isolated from peel of satsuma mandarin: the first report for isolation and characterization of strain-dependent fructophilic-like characteristics.</title>
        <authorList>
            <person name="Maeno S."/>
            <person name="Tanizawa Y."/>
            <person name="Kajikawa A."/>
            <person name="Kanesaki Y."/>
            <person name="Kubota E."/>
            <person name="Arita M."/>
            <person name="Leon D."/>
            <person name="Endo A."/>
        </authorList>
    </citation>
    <scope>NUCLEOTIDE SEQUENCE [LARGE SCALE GENOMIC DNA]</scope>
    <source>
        <strain evidence="11 12">F192-5</strain>
    </source>
</reference>
<dbReference type="OMA" id="HTDLIHL"/>
<evidence type="ECO:0000256" key="2">
    <source>
        <dbReference type="ARBA" id="ARBA00022448"/>
    </source>
</evidence>
<dbReference type="RefSeq" id="WP_004906440.1">
    <property type="nucleotide sequence ID" value="NZ_BJJW01000006.1"/>
</dbReference>
<feature type="transmembrane region" description="Helical" evidence="9">
    <location>
        <begin position="33"/>
        <end position="54"/>
    </location>
</feature>
<organism evidence="11 12">
    <name type="scientific">Leuconostoc citreum</name>
    <dbReference type="NCBI Taxonomy" id="33964"/>
    <lineage>
        <taxon>Bacteria</taxon>
        <taxon>Bacillati</taxon>
        <taxon>Bacillota</taxon>
        <taxon>Bacilli</taxon>
        <taxon>Lactobacillales</taxon>
        <taxon>Lactobacillaceae</taxon>
        <taxon>Leuconostoc</taxon>
    </lineage>
</organism>
<keyword evidence="6 9" id="KW-1133">Transmembrane helix</keyword>
<sequence>MTTKNLWQRFIERFTQISIKVGNQIYLRSLRDAFAMIMPLFILAGLGVLINNVFFPLFLKGSLLTNYQTFGNLIVNGTLNIAGLLIAPVVAYCLAQNRNYKNALGTAIVALAGLIVVMPTTIQALPVGTKKLVDISGFLSYSNIGVTGMFAGIIIGLFAAELFIKLSRIEKIKINLGENVPPAVSASFLTLIPTIVVIAILAIISAVLLVVFHTDLIKLITTIIQEPLRRVNTSLPGFLLIYTVGNLLFGFGIHQAVINGTLLDPVLLINTNKNMQAFAAGDHVPYIITSVFRDTFGMMGGTGSTLCLLVATFIFSRVKASREVTKLSIVPGIFNINEPVIYGYPIVFNIPLLIPFVLTPIISLLIAYSATVLGLMNKTVVLVPWTTPPLLNGFLATGGDWRAIVVQVISFTVGVLFYIPFMKISEAVLAKQR</sequence>
<keyword evidence="7 8" id="KW-0472">Membrane</keyword>
<accession>A0A5A5TY68</accession>
<feature type="transmembrane region" description="Helical" evidence="9">
    <location>
        <begin position="102"/>
        <end position="124"/>
    </location>
</feature>
<protein>
    <recommendedName>
        <fullName evidence="8">Permease IIC component</fullName>
    </recommendedName>
</protein>
<evidence type="ECO:0000256" key="6">
    <source>
        <dbReference type="ARBA" id="ARBA00022989"/>
    </source>
</evidence>
<feature type="transmembrane region" description="Helical" evidence="9">
    <location>
        <begin position="144"/>
        <end position="164"/>
    </location>
</feature>
<comment type="function">
    <text evidence="8">The phosphoenolpyruvate-dependent sugar phosphotransferase system (PTS), a major carbohydrate active -transport system, catalyzes the phosphorylation of incoming sugar substrates concomitant with their translocation across the cell membrane.</text>
</comment>
<proteinExistence type="predicted"/>
<dbReference type="InterPro" id="IPR003352">
    <property type="entry name" value="PTS_EIIC"/>
</dbReference>
<evidence type="ECO:0000256" key="9">
    <source>
        <dbReference type="SAM" id="Phobius"/>
    </source>
</evidence>
<feature type="transmembrane region" description="Helical" evidence="9">
    <location>
        <begin position="74"/>
        <end position="95"/>
    </location>
</feature>
<dbReference type="InterPro" id="IPR051088">
    <property type="entry name" value="PTS_Sugar-EIIC/EIIB"/>
</dbReference>
<feature type="domain" description="PTS EIIC type-3" evidence="10">
    <location>
        <begin position="10"/>
        <end position="421"/>
    </location>
</feature>
<keyword evidence="3 8" id="KW-1003">Cell membrane</keyword>
<dbReference type="EMBL" id="BJJW01000006">
    <property type="protein sequence ID" value="GDZ83661.1"/>
    <property type="molecule type" value="Genomic_DNA"/>
</dbReference>
<keyword evidence="4 8" id="KW-0762">Sugar transport</keyword>
<evidence type="ECO:0000313" key="11">
    <source>
        <dbReference type="EMBL" id="GDZ83661.1"/>
    </source>
</evidence>
<feature type="transmembrane region" description="Helical" evidence="9">
    <location>
        <begin position="185"/>
        <end position="212"/>
    </location>
</feature>
<evidence type="ECO:0000256" key="7">
    <source>
        <dbReference type="ARBA" id="ARBA00023136"/>
    </source>
</evidence>
<feature type="transmembrane region" description="Helical" evidence="9">
    <location>
        <begin position="352"/>
        <end position="376"/>
    </location>
</feature>
<name>A0A5A5TY68_LEUCI</name>
<dbReference type="PIRSF" id="PIRSF006351">
    <property type="entry name" value="PTS_EIIC-Cellobiose"/>
    <property type="match status" value="1"/>
</dbReference>
<dbReference type="GO" id="GO:1901264">
    <property type="term" value="P:carbohydrate derivative transport"/>
    <property type="evidence" value="ECO:0007669"/>
    <property type="project" value="TreeGrafter"/>
</dbReference>
<dbReference type="PROSITE" id="PS51105">
    <property type="entry name" value="PTS_EIIC_TYPE_3"/>
    <property type="match status" value="1"/>
</dbReference>
<dbReference type="Pfam" id="PF02378">
    <property type="entry name" value="PTS_EIIC"/>
    <property type="match status" value="1"/>
</dbReference>
<evidence type="ECO:0000256" key="5">
    <source>
        <dbReference type="ARBA" id="ARBA00022692"/>
    </source>
</evidence>
<keyword evidence="5 9" id="KW-0812">Transmembrane</keyword>
<dbReference type="PANTHER" id="PTHR33989:SF10">
    <property type="entry name" value="PERMEASE IIC COMPONENT"/>
    <property type="match status" value="1"/>
</dbReference>
<dbReference type="PANTHER" id="PTHR33989">
    <property type="match status" value="1"/>
</dbReference>
<keyword evidence="2 8" id="KW-0813">Transport</keyword>
<comment type="subcellular location">
    <subcellularLocation>
        <location evidence="1">Cell membrane</location>
        <topology evidence="1">Multi-pass membrane protein</topology>
    </subcellularLocation>
</comment>
<dbReference type="InterPro" id="IPR004796">
    <property type="entry name" value="PTS_IIC_cello"/>
</dbReference>
<evidence type="ECO:0000256" key="3">
    <source>
        <dbReference type="ARBA" id="ARBA00022475"/>
    </source>
</evidence>
<feature type="transmembrane region" description="Helical" evidence="9">
    <location>
        <begin position="296"/>
        <end position="316"/>
    </location>
</feature>
<comment type="caution">
    <text evidence="11">The sequence shown here is derived from an EMBL/GenBank/DDBJ whole genome shotgun (WGS) entry which is preliminary data.</text>
</comment>
<gene>
    <name evidence="11" type="ORF">LCIT_09030</name>
</gene>
<dbReference type="InterPro" id="IPR004501">
    <property type="entry name" value="PTS_EIIC_3"/>
</dbReference>
<evidence type="ECO:0000259" key="10">
    <source>
        <dbReference type="PROSITE" id="PS51105"/>
    </source>
</evidence>
<dbReference type="GO" id="GO:0005886">
    <property type="term" value="C:plasma membrane"/>
    <property type="evidence" value="ECO:0007669"/>
    <property type="project" value="UniProtKB-SubCell"/>
</dbReference>